<dbReference type="EMBL" id="AE006470">
    <property type="protein sequence ID" value="AAM72717.1"/>
    <property type="molecule type" value="Genomic_DNA"/>
</dbReference>
<evidence type="ECO:0000313" key="1">
    <source>
        <dbReference type="EMBL" id="AAM72717.1"/>
    </source>
</evidence>
<dbReference type="EnsemblBacteria" id="AAM72717">
    <property type="protein sequence ID" value="AAM72717"/>
    <property type="gene ID" value="CT1490"/>
</dbReference>
<accession>Q8KCD2</accession>
<name>Q8KCD2_CHLTE</name>
<dbReference type="Proteomes" id="UP000001007">
    <property type="component" value="Chromosome"/>
</dbReference>
<dbReference type="AlphaFoldDB" id="Q8KCD2"/>
<dbReference type="HOGENOM" id="CLU_3364071_0_0_10"/>
<evidence type="ECO:0000313" key="2">
    <source>
        <dbReference type="Proteomes" id="UP000001007"/>
    </source>
</evidence>
<gene>
    <name evidence="1" type="ordered locus">CT1490</name>
</gene>
<organism evidence="1 2">
    <name type="scientific">Chlorobaculum tepidum (strain ATCC 49652 / DSM 12025 / NBRC 103806 / TLS)</name>
    <name type="common">Chlorobium tepidum</name>
    <dbReference type="NCBI Taxonomy" id="194439"/>
    <lineage>
        <taxon>Bacteria</taxon>
        <taxon>Pseudomonadati</taxon>
        <taxon>Chlorobiota</taxon>
        <taxon>Chlorobiia</taxon>
        <taxon>Chlorobiales</taxon>
        <taxon>Chlorobiaceae</taxon>
        <taxon>Chlorobaculum</taxon>
    </lineage>
</organism>
<keyword evidence="2" id="KW-1185">Reference proteome</keyword>
<reference evidence="1 2" key="1">
    <citation type="journal article" date="2002" name="Proc. Natl. Acad. Sci. U.S.A.">
        <title>The complete genome sequence of Chlorobium tepidum TLS, a photosynthetic, anaerobic, green-sulfur bacterium.</title>
        <authorList>
            <person name="Eisen J.A."/>
            <person name="Nelson K.E."/>
            <person name="Paulsen I.T."/>
            <person name="Heidelberg J.F."/>
            <person name="Wu M."/>
            <person name="Dodson R.J."/>
            <person name="Deboy R."/>
            <person name="Gwinn M.L."/>
            <person name="Nelson W.C."/>
            <person name="Haft D.H."/>
            <person name="Hickey E.K."/>
            <person name="Peterson J.D."/>
            <person name="Durkin A.S."/>
            <person name="Kolonay J.L."/>
            <person name="Yang F."/>
            <person name="Holt I."/>
            <person name="Umayam L.A."/>
            <person name="Mason T."/>
            <person name="Brenner M."/>
            <person name="Shea T.P."/>
            <person name="Parksey D."/>
            <person name="Nierman W.C."/>
            <person name="Feldblyum T.V."/>
            <person name="Hansen C.L."/>
            <person name="Craven M.B."/>
            <person name="Radune D."/>
            <person name="Vamathevan J."/>
            <person name="Khouri H."/>
            <person name="White O."/>
            <person name="Gruber T.M."/>
            <person name="Ketchum K.A."/>
            <person name="Venter J.C."/>
            <person name="Tettelin H."/>
            <person name="Bryant D.A."/>
            <person name="Fraser C.M."/>
        </authorList>
    </citation>
    <scope>NUCLEOTIDE SEQUENCE [LARGE SCALE GENOMIC DNA]</scope>
    <source>
        <strain evidence="2">ATCC 49652 / DSM 12025 / NBRC 103806 / TLS</strain>
    </source>
</reference>
<protein>
    <submittedName>
        <fullName evidence="1">Uncharacterized protein</fullName>
    </submittedName>
</protein>
<sequence>MASPRTNAICKSNEMKADNIVQPEPFTLRIFSSSP</sequence>
<proteinExistence type="predicted"/>
<dbReference type="KEGG" id="cte:CT1490"/>